<organism evidence="3 4">
    <name type="scientific">Corynespora cassiicola Philippines</name>
    <dbReference type="NCBI Taxonomy" id="1448308"/>
    <lineage>
        <taxon>Eukaryota</taxon>
        <taxon>Fungi</taxon>
        <taxon>Dikarya</taxon>
        <taxon>Ascomycota</taxon>
        <taxon>Pezizomycotina</taxon>
        <taxon>Dothideomycetes</taxon>
        <taxon>Pleosporomycetidae</taxon>
        <taxon>Pleosporales</taxon>
        <taxon>Corynesporascaceae</taxon>
        <taxon>Corynespora</taxon>
    </lineage>
</organism>
<evidence type="ECO:0000313" key="4">
    <source>
        <dbReference type="Proteomes" id="UP000240883"/>
    </source>
</evidence>
<dbReference type="AlphaFoldDB" id="A0A2T2PD95"/>
<dbReference type="SMART" id="SM00831">
    <property type="entry name" value="Cation_ATPase_N"/>
    <property type="match status" value="1"/>
</dbReference>
<proteinExistence type="predicted"/>
<evidence type="ECO:0000259" key="2">
    <source>
        <dbReference type="SMART" id="SM00831"/>
    </source>
</evidence>
<dbReference type="Pfam" id="PF00690">
    <property type="entry name" value="Cation_ATPase_N"/>
    <property type="match status" value="1"/>
</dbReference>
<feature type="region of interest" description="Disordered" evidence="1">
    <location>
        <begin position="1"/>
        <end position="56"/>
    </location>
</feature>
<evidence type="ECO:0000313" key="3">
    <source>
        <dbReference type="EMBL" id="PSN75348.1"/>
    </source>
</evidence>
<dbReference type="SUPFAM" id="SSF81665">
    <property type="entry name" value="Calcium ATPase, transmembrane domain M"/>
    <property type="match status" value="1"/>
</dbReference>
<dbReference type="InterPro" id="IPR023298">
    <property type="entry name" value="ATPase_P-typ_TM_dom_sf"/>
</dbReference>
<name>A0A2T2PD95_CORCC</name>
<evidence type="ECO:0000256" key="1">
    <source>
        <dbReference type="SAM" id="MobiDB-lite"/>
    </source>
</evidence>
<keyword evidence="4" id="KW-1185">Reference proteome</keyword>
<dbReference type="EMBL" id="KZ678128">
    <property type="protein sequence ID" value="PSN75348.1"/>
    <property type="molecule type" value="Genomic_DNA"/>
</dbReference>
<gene>
    <name evidence="3" type="ORF">BS50DRAFT_38461</name>
</gene>
<dbReference type="STRING" id="1448308.A0A2T2PD95"/>
<feature type="domain" description="Cation-transporting P-type ATPase N-terminal" evidence="2">
    <location>
        <begin position="53"/>
        <end position="127"/>
    </location>
</feature>
<protein>
    <recommendedName>
        <fullName evidence="2">Cation-transporting P-type ATPase N-terminal domain-containing protein</fullName>
    </recommendedName>
</protein>
<reference evidence="3 4" key="1">
    <citation type="journal article" date="2018" name="Front. Microbiol.">
        <title>Genome-Wide Analysis of Corynespora cassiicola Leaf Fall Disease Putative Effectors.</title>
        <authorList>
            <person name="Lopez D."/>
            <person name="Ribeiro S."/>
            <person name="Label P."/>
            <person name="Fumanal B."/>
            <person name="Venisse J.S."/>
            <person name="Kohler A."/>
            <person name="de Oliveira R.R."/>
            <person name="Labutti K."/>
            <person name="Lipzen A."/>
            <person name="Lail K."/>
            <person name="Bauer D."/>
            <person name="Ohm R.A."/>
            <person name="Barry K.W."/>
            <person name="Spatafora J."/>
            <person name="Grigoriev I.V."/>
            <person name="Martin F.M."/>
            <person name="Pujade-Renaud V."/>
        </authorList>
    </citation>
    <scope>NUCLEOTIDE SEQUENCE [LARGE SCALE GENOMIC DNA]</scope>
    <source>
        <strain evidence="3 4">Philippines</strain>
    </source>
</reference>
<sequence length="137" mass="14610">MGETVLPCVEETSPQETEPPIGAYNGHSKSHQPQHKQVQPRVRGDGSPTSLDAPHTLTPAQVAQELGVDIHHGLSVAEAASRLQLYGPNKVKGAEGLSLWEILLRQVSNSLTLNQPMGASGSCILHQPIPKDLCDPS</sequence>
<dbReference type="InterPro" id="IPR004014">
    <property type="entry name" value="ATPase_P-typ_cation-transptr_N"/>
</dbReference>
<accession>A0A2T2PD95</accession>
<dbReference type="OrthoDB" id="3352408at2759"/>
<dbReference type="Proteomes" id="UP000240883">
    <property type="component" value="Unassembled WGS sequence"/>
</dbReference>